<dbReference type="RefSeq" id="WP_150032963.1">
    <property type="nucleotide sequence ID" value="NZ_VWSH01000003.1"/>
</dbReference>
<gene>
    <name evidence="4" type="ORF">F0919_11755</name>
</gene>
<name>A0A5M6CIJ9_9BACT</name>
<dbReference type="SUPFAM" id="SSF49299">
    <property type="entry name" value="PKD domain"/>
    <property type="match status" value="1"/>
</dbReference>
<evidence type="ECO:0000259" key="3">
    <source>
        <dbReference type="Pfam" id="PF24595"/>
    </source>
</evidence>
<feature type="domain" description="DUF7619" evidence="3">
    <location>
        <begin position="353"/>
        <end position="484"/>
    </location>
</feature>
<evidence type="ECO:0000313" key="5">
    <source>
        <dbReference type="Proteomes" id="UP000323632"/>
    </source>
</evidence>
<reference evidence="4 5" key="1">
    <citation type="submission" date="2019-09" db="EMBL/GenBank/DDBJ databases">
        <title>Genome sequence and assembly of Taibaiella sp.</title>
        <authorList>
            <person name="Chhetri G."/>
        </authorList>
    </citation>
    <scope>NUCLEOTIDE SEQUENCE [LARGE SCALE GENOMIC DNA]</scope>
    <source>
        <strain evidence="4 5">KVB11</strain>
    </source>
</reference>
<dbReference type="Gene3D" id="2.60.40.740">
    <property type="match status" value="1"/>
</dbReference>
<dbReference type="InterPro" id="IPR026444">
    <property type="entry name" value="Secre_tail"/>
</dbReference>
<dbReference type="NCBIfam" id="TIGR04183">
    <property type="entry name" value="Por_Secre_tail"/>
    <property type="match status" value="1"/>
</dbReference>
<evidence type="ECO:0000259" key="2">
    <source>
        <dbReference type="Pfam" id="PF18962"/>
    </source>
</evidence>
<keyword evidence="1" id="KW-0732">Signal</keyword>
<sequence length="574" mass="63033">MTKKLFCFIPMLMFITLTNFAQSPSFTSFIHSGDSCLSNTPEHLIRVYGSVTNADNAMDITIYWGDGTSINPQIIFSTGLPPSAIFYPSHTYLLPGIYTAIAVLFDANGDPVDSSQLTINAFCHSVMGKVYKRNDANCAFDPGTDNLLNIFQKIEVRKNNIPIDTFVANSQYHYSIPQVDFTSEFSFHPLNTSDYQQVCPGVNSPYKVRLDTLNGLNNNMDYAYECNATASPDLFVYMSGYLRFVNNSSLTITTGNLSCTPQNGTVTLNIDPQYTYYTASLTPASVNGQTVTWNLTNLSGNNYPHISVILHPADTLTPGDTSCHTVSITPIAGDINVANNTYTFCDTIHASYDPNEKKVSPMGDIAAGQLLTYTINFENLGNDTAFNIHIVDTLSANVDPSSFEIIASSHHVNTDLFDYGTTKIVKFEFNNINLEDKDHPDGNKGFVMYRAKAKSNLVAGSEVKNTAHVFFDINPAIVTNTVSNKIPIPNGIKEVGKYDGLKIYPNPAKSMVTIENKDGLFNQVKIFNAIGQVIKEVALKNGINKVDVSAMNAGIYYLIINGNNGARSIKFVKL</sequence>
<accession>A0A5M6CIJ9</accession>
<dbReference type="EMBL" id="VWSH01000003">
    <property type="protein sequence ID" value="KAA5533215.1"/>
    <property type="molecule type" value="Genomic_DNA"/>
</dbReference>
<dbReference type="AlphaFoldDB" id="A0A5M6CIJ9"/>
<proteinExistence type="predicted"/>
<protein>
    <submittedName>
        <fullName evidence="4">T9SS type A sorting domain-containing protein</fullName>
    </submittedName>
</protein>
<dbReference type="Pfam" id="PF24595">
    <property type="entry name" value="DUF7619"/>
    <property type="match status" value="1"/>
</dbReference>
<comment type="caution">
    <text evidence="4">The sequence shown here is derived from an EMBL/GenBank/DDBJ whole genome shotgun (WGS) entry which is preliminary data.</text>
</comment>
<organism evidence="4 5">
    <name type="scientific">Taibaiella lutea</name>
    <dbReference type="NCBI Taxonomy" id="2608001"/>
    <lineage>
        <taxon>Bacteria</taxon>
        <taxon>Pseudomonadati</taxon>
        <taxon>Bacteroidota</taxon>
        <taxon>Chitinophagia</taxon>
        <taxon>Chitinophagales</taxon>
        <taxon>Chitinophagaceae</taxon>
        <taxon>Taibaiella</taxon>
    </lineage>
</organism>
<feature type="signal peptide" evidence="1">
    <location>
        <begin position="1"/>
        <end position="21"/>
    </location>
</feature>
<feature type="domain" description="Secretion system C-terminal sorting" evidence="2">
    <location>
        <begin position="503"/>
        <end position="570"/>
    </location>
</feature>
<feature type="chain" id="PRO_5024444482" evidence="1">
    <location>
        <begin position="22"/>
        <end position="574"/>
    </location>
</feature>
<dbReference type="Proteomes" id="UP000323632">
    <property type="component" value="Unassembled WGS sequence"/>
</dbReference>
<dbReference type="NCBIfam" id="TIGR01451">
    <property type="entry name" value="B_ant_repeat"/>
    <property type="match status" value="1"/>
</dbReference>
<dbReference type="InterPro" id="IPR055353">
    <property type="entry name" value="DUF7619"/>
</dbReference>
<dbReference type="InterPro" id="IPR035986">
    <property type="entry name" value="PKD_dom_sf"/>
</dbReference>
<dbReference type="Pfam" id="PF18962">
    <property type="entry name" value="Por_Secre_tail"/>
    <property type="match status" value="1"/>
</dbReference>
<evidence type="ECO:0000313" key="4">
    <source>
        <dbReference type="EMBL" id="KAA5533215.1"/>
    </source>
</evidence>
<dbReference type="InterPro" id="IPR047589">
    <property type="entry name" value="DUF11_rpt"/>
</dbReference>
<evidence type="ECO:0000256" key="1">
    <source>
        <dbReference type="SAM" id="SignalP"/>
    </source>
</evidence>
<keyword evidence="5" id="KW-1185">Reference proteome</keyword>